<comment type="caution">
    <text evidence="2">The sequence shown here is derived from an EMBL/GenBank/DDBJ whole genome shotgun (WGS) entry which is preliminary data.</text>
</comment>
<gene>
    <name evidence="2" type="ORF">ACFOGH_02445</name>
</gene>
<reference evidence="3" key="1">
    <citation type="journal article" date="2019" name="Int. J. Syst. Evol. Microbiol.">
        <title>The Global Catalogue of Microorganisms (GCM) 10K type strain sequencing project: providing services to taxonomists for standard genome sequencing and annotation.</title>
        <authorList>
            <consortium name="The Broad Institute Genomics Platform"/>
            <consortium name="The Broad Institute Genome Sequencing Center for Infectious Disease"/>
            <person name="Wu L."/>
            <person name="Ma J."/>
        </authorList>
    </citation>
    <scope>NUCLEOTIDE SEQUENCE [LARGE SCALE GENOMIC DNA]</scope>
    <source>
        <strain evidence="3">KCTC 52039</strain>
    </source>
</reference>
<dbReference type="InterPro" id="IPR013096">
    <property type="entry name" value="Cupin_2"/>
</dbReference>
<dbReference type="InterPro" id="IPR011051">
    <property type="entry name" value="RmlC_Cupin_sf"/>
</dbReference>
<sequence length="94" mass="10661">MRPQCTATQLVDDDRVRVTRFEFAPGAETGWHRHSMDYVITAITDCHMLLEEPGGGTRQVMVPAGTAYRRTEGVEHNVINDGDQVMRFVEIELK</sequence>
<name>A0ABV7ITJ5_9RHOB</name>
<dbReference type="RefSeq" id="WP_380071461.1">
    <property type="nucleotide sequence ID" value="NZ_JBHRTO010000001.1"/>
</dbReference>
<dbReference type="Pfam" id="PF07883">
    <property type="entry name" value="Cupin_2"/>
    <property type="match status" value="1"/>
</dbReference>
<evidence type="ECO:0000259" key="1">
    <source>
        <dbReference type="Pfam" id="PF07883"/>
    </source>
</evidence>
<evidence type="ECO:0000313" key="3">
    <source>
        <dbReference type="Proteomes" id="UP001595547"/>
    </source>
</evidence>
<dbReference type="EMBL" id="JBHRTO010000001">
    <property type="protein sequence ID" value="MFC3179837.1"/>
    <property type="molecule type" value="Genomic_DNA"/>
</dbReference>
<feature type="domain" description="Cupin type-2" evidence="1">
    <location>
        <begin position="20"/>
        <end position="91"/>
    </location>
</feature>
<accession>A0ABV7ITJ5</accession>
<protein>
    <submittedName>
        <fullName evidence="2">Cupin domain-containing protein</fullName>
    </submittedName>
</protein>
<proteinExistence type="predicted"/>
<organism evidence="2 3">
    <name type="scientific">Cypionkella sinensis</name>
    <dbReference type="NCBI Taxonomy" id="1756043"/>
    <lineage>
        <taxon>Bacteria</taxon>
        <taxon>Pseudomonadati</taxon>
        <taxon>Pseudomonadota</taxon>
        <taxon>Alphaproteobacteria</taxon>
        <taxon>Rhodobacterales</taxon>
        <taxon>Paracoccaceae</taxon>
        <taxon>Cypionkella</taxon>
    </lineage>
</organism>
<evidence type="ECO:0000313" key="2">
    <source>
        <dbReference type="EMBL" id="MFC3179837.1"/>
    </source>
</evidence>
<dbReference type="CDD" id="cd06982">
    <property type="entry name" value="cupin_BauB-like"/>
    <property type="match status" value="1"/>
</dbReference>
<dbReference type="SUPFAM" id="SSF51182">
    <property type="entry name" value="RmlC-like cupins"/>
    <property type="match status" value="1"/>
</dbReference>
<dbReference type="Gene3D" id="2.60.120.10">
    <property type="entry name" value="Jelly Rolls"/>
    <property type="match status" value="1"/>
</dbReference>
<dbReference type="Proteomes" id="UP001595547">
    <property type="component" value="Unassembled WGS sequence"/>
</dbReference>
<keyword evidence="3" id="KW-1185">Reference proteome</keyword>
<dbReference type="InterPro" id="IPR014710">
    <property type="entry name" value="RmlC-like_jellyroll"/>
</dbReference>